<dbReference type="EMBL" id="BGPR01019420">
    <property type="protein sequence ID" value="GBN81857.1"/>
    <property type="molecule type" value="Genomic_DNA"/>
</dbReference>
<keyword evidence="3" id="KW-1185">Reference proteome</keyword>
<proteinExistence type="predicted"/>
<feature type="region of interest" description="Disordered" evidence="1">
    <location>
        <begin position="1"/>
        <end position="35"/>
    </location>
</feature>
<feature type="compositionally biased region" description="Basic and acidic residues" evidence="1">
    <location>
        <begin position="1"/>
        <end position="13"/>
    </location>
</feature>
<evidence type="ECO:0000256" key="1">
    <source>
        <dbReference type="SAM" id="MobiDB-lite"/>
    </source>
</evidence>
<name>A0A4Y2S1J2_ARAVE</name>
<dbReference type="Proteomes" id="UP000499080">
    <property type="component" value="Unassembled WGS sequence"/>
</dbReference>
<protein>
    <submittedName>
        <fullName evidence="2">Uncharacterized protein</fullName>
    </submittedName>
</protein>
<gene>
    <name evidence="2" type="ORF">AVEN_32181_1</name>
</gene>
<evidence type="ECO:0000313" key="2">
    <source>
        <dbReference type="EMBL" id="GBN81857.1"/>
    </source>
</evidence>
<sequence>MLVWDRPRNFEPRSDDEDNTRTVTPSPNIRSTPEGRRLATTYDLACNRPPYTVDPQWNRVPKPRPYHCGRRFFRALFHQFLGYLKPSNKRLLDLKECNHFNDLCTSNQLIF</sequence>
<accession>A0A4Y2S1J2</accession>
<feature type="compositionally biased region" description="Polar residues" evidence="1">
    <location>
        <begin position="21"/>
        <end position="31"/>
    </location>
</feature>
<reference evidence="2 3" key="1">
    <citation type="journal article" date="2019" name="Sci. Rep.">
        <title>Orb-weaving spider Araneus ventricosus genome elucidates the spidroin gene catalogue.</title>
        <authorList>
            <person name="Kono N."/>
            <person name="Nakamura H."/>
            <person name="Ohtoshi R."/>
            <person name="Moran D.A.P."/>
            <person name="Shinohara A."/>
            <person name="Yoshida Y."/>
            <person name="Fujiwara M."/>
            <person name="Mori M."/>
            <person name="Tomita M."/>
            <person name="Arakawa K."/>
        </authorList>
    </citation>
    <scope>NUCLEOTIDE SEQUENCE [LARGE SCALE GENOMIC DNA]</scope>
</reference>
<comment type="caution">
    <text evidence="2">The sequence shown here is derived from an EMBL/GenBank/DDBJ whole genome shotgun (WGS) entry which is preliminary data.</text>
</comment>
<evidence type="ECO:0000313" key="3">
    <source>
        <dbReference type="Proteomes" id="UP000499080"/>
    </source>
</evidence>
<organism evidence="2 3">
    <name type="scientific">Araneus ventricosus</name>
    <name type="common">Orbweaver spider</name>
    <name type="synonym">Epeira ventricosa</name>
    <dbReference type="NCBI Taxonomy" id="182803"/>
    <lineage>
        <taxon>Eukaryota</taxon>
        <taxon>Metazoa</taxon>
        <taxon>Ecdysozoa</taxon>
        <taxon>Arthropoda</taxon>
        <taxon>Chelicerata</taxon>
        <taxon>Arachnida</taxon>
        <taxon>Araneae</taxon>
        <taxon>Araneomorphae</taxon>
        <taxon>Entelegynae</taxon>
        <taxon>Araneoidea</taxon>
        <taxon>Araneidae</taxon>
        <taxon>Araneus</taxon>
    </lineage>
</organism>
<dbReference type="AlphaFoldDB" id="A0A4Y2S1J2"/>